<dbReference type="PROSITE" id="PS00902">
    <property type="entry name" value="GLUTAMATE_5_KINASE"/>
    <property type="match status" value="1"/>
</dbReference>
<dbReference type="GO" id="GO:0003723">
    <property type="term" value="F:RNA binding"/>
    <property type="evidence" value="ECO:0007669"/>
    <property type="project" value="InterPro"/>
</dbReference>
<dbReference type="FunFam" id="3.40.1160.10:FF:000006">
    <property type="entry name" value="Glutamate 5-kinase"/>
    <property type="match status" value="1"/>
</dbReference>
<comment type="subcellular location">
    <subcellularLocation>
        <location evidence="8">Cytoplasm</location>
    </subcellularLocation>
</comment>
<dbReference type="AlphaFoldDB" id="A0A420E8K3"/>
<name>A0A420E8K3_9ALTE</name>
<evidence type="ECO:0000259" key="9">
    <source>
        <dbReference type="SMART" id="SM00359"/>
    </source>
</evidence>
<reference evidence="10 11" key="1">
    <citation type="submission" date="2018-09" db="EMBL/GenBank/DDBJ databases">
        <authorList>
            <person name="Wang Z."/>
        </authorList>
    </citation>
    <scope>NUCLEOTIDE SEQUENCE [LARGE SCALE GENOMIC DNA]</scope>
    <source>
        <strain evidence="10 11">ALS 81</strain>
    </source>
</reference>
<dbReference type="PROSITE" id="PS50890">
    <property type="entry name" value="PUA"/>
    <property type="match status" value="1"/>
</dbReference>
<comment type="caution">
    <text evidence="10">The sequence shown here is derived from an EMBL/GenBank/DDBJ whole genome shotgun (WGS) entry which is preliminary data.</text>
</comment>
<dbReference type="PRINTS" id="PR00474">
    <property type="entry name" value="GLU5KINASE"/>
</dbReference>
<dbReference type="SMART" id="SM00359">
    <property type="entry name" value="PUA"/>
    <property type="match status" value="1"/>
</dbReference>
<feature type="binding site" evidence="8">
    <location>
        <begin position="212"/>
        <end position="218"/>
    </location>
    <ligand>
        <name>ATP</name>
        <dbReference type="ChEBI" id="CHEBI:30616"/>
    </ligand>
</feature>
<keyword evidence="3 8" id="KW-0641">Proline biosynthesis</keyword>
<gene>
    <name evidence="8" type="primary">proB</name>
    <name evidence="10" type="ORF">DBZ36_15365</name>
</gene>
<keyword evidence="6 8" id="KW-0418">Kinase</keyword>
<feature type="binding site" evidence="8">
    <location>
        <position position="49"/>
    </location>
    <ligand>
        <name>substrate</name>
    </ligand>
</feature>
<sequence>MIKQIIVVKLGTSVLTSGSDKLDRAHMVELVRQIAVLHKAGHRVVLVTSGAIAAGREHLAEKHAHISSTIANKQMLAAVGQSRLIQVWENLFSIYGLFVGQMLLTRADLEDRERFLNARDTLKSLLDHRIIPVVNENDAVATAEIKVGDNDNLSALVSILAEANKLVLLTDQPGLFTADPRNNPDAELIEEVQTIDDTLRSLAGDSVSGLGTGGMATKLQAADVARRAAIEVVVASGHAPQVLCRLAKGERVGTKFTALSSPLENRKRWIFAGPPPQGTLILDAGACNAVQRKGSSLLPKGVMQVTGEFKRGDVLRILTPERQEIARGICRYNTADMQKIKGQHSDQIDSILGYGYGSVVIHRDDMVLI</sequence>
<evidence type="ECO:0000256" key="7">
    <source>
        <dbReference type="ARBA" id="ARBA00022840"/>
    </source>
</evidence>
<evidence type="ECO:0000256" key="5">
    <source>
        <dbReference type="ARBA" id="ARBA00022741"/>
    </source>
</evidence>
<comment type="similarity">
    <text evidence="8">Belongs to the glutamate 5-kinase family.</text>
</comment>
<dbReference type="RefSeq" id="WP_120355841.1">
    <property type="nucleotide sequence ID" value="NZ_RAQO01000008.1"/>
</dbReference>
<feature type="binding site" evidence="8">
    <location>
        <position position="150"/>
    </location>
    <ligand>
        <name>substrate</name>
    </ligand>
</feature>
<evidence type="ECO:0000313" key="11">
    <source>
        <dbReference type="Proteomes" id="UP000286482"/>
    </source>
</evidence>
<evidence type="ECO:0000256" key="8">
    <source>
        <dbReference type="HAMAP-Rule" id="MF_00456"/>
    </source>
</evidence>
<proteinExistence type="inferred from homology"/>
<dbReference type="GO" id="GO:0055129">
    <property type="term" value="P:L-proline biosynthetic process"/>
    <property type="evidence" value="ECO:0007669"/>
    <property type="project" value="UniProtKB-UniRule"/>
</dbReference>
<keyword evidence="7 8" id="KW-0067">ATP-binding</keyword>
<dbReference type="FunFam" id="2.30.130.10:FF:000003">
    <property type="entry name" value="Glutamate 5-kinase"/>
    <property type="match status" value="1"/>
</dbReference>
<feature type="domain" description="PUA" evidence="9">
    <location>
        <begin position="278"/>
        <end position="361"/>
    </location>
</feature>
<dbReference type="HAMAP" id="MF_00456">
    <property type="entry name" value="ProB"/>
    <property type="match status" value="1"/>
</dbReference>
<dbReference type="PANTHER" id="PTHR43654:SF1">
    <property type="entry name" value="ISOPENTENYL PHOSPHATE KINASE"/>
    <property type="match status" value="1"/>
</dbReference>
<feature type="binding site" evidence="8">
    <location>
        <begin position="170"/>
        <end position="171"/>
    </location>
    <ligand>
        <name>ATP</name>
        <dbReference type="ChEBI" id="CHEBI:30616"/>
    </ligand>
</feature>
<dbReference type="InterPro" id="IPR011529">
    <property type="entry name" value="Glu_5kinase"/>
</dbReference>
<dbReference type="CDD" id="cd21157">
    <property type="entry name" value="PUA_G5K"/>
    <property type="match status" value="1"/>
</dbReference>
<dbReference type="InterPro" id="IPR001057">
    <property type="entry name" value="Glu/AcGlu_kinase"/>
</dbReference>
<evidence type="ECO:0000256" key="2">
    <source>
        <dbReference type="ARBA" id="ARBA00022605"/>
    </source>
</evidence>
<feature type="binding site" evidence="8">
    <location>
        <position position="9"/>
    </location>
    <ligand>
        <name>ATP</name>
        <dbReference type="ChEBI" id="CHEBI:30616"/>
    </ligand>
</feature>
<dbReference type="InterPro" id="IPR005715">
    <property type="entry name" value="Glu_5kinase/COase_Synthase"/>
</dbReference>
<dbReference type="GO" id="GO:0005524">
    <property type="term" value="F:ATP binding"/>
    <property type="evidence" value="ECO:0007669"/>
    <property type="project" value="UniProtKB-KW"/>
</dbReference>
<dbReference type="Proteomes" id="UP000286482">
    <property type="component" value="Unassembled WGS sequence"/>
</dbReference>
<dbReference type="SUPFAM" id="SSF53633">
    <property type="entry name" value="Carbamate kinase-like"/>
    <property type="match status" value="1"/>
</dbReference>
<dbReference type="InterPro" id="IPR041739">
    <property type="entry name" value="G5K_ProB"/>
</dbReference>
<dbReference type="GO" id="GO:0004349">
    <property type="term" value="F:glutamate 5-kinase activity"/>
    <property type="evidence" value="ECO:0007669"/>
    <property type="project" value="UniProtKB-UniRule"/>
</dbReference>
<dbReference type="CDD" id="cd04242">
    <property type="entry name" value="AAK_G5K_ProB"/>
    <property type="match status" value="1"/>
</dbReference>
<keyword evidence="4 8" id="KW-0808">Transferase</keyword>
<dbReference type="InterPro" id="IPR036393">
    <property type="entry name" value="AceGlu_kinase-like_sf"/>
</dbReference>
<protein>
    <recommendedName>
        <fullName evidence="8">Glutamate 5-kinase</fullName>
        <ecNumber evidence="8">2.7.2.11</ecNumber>
    </recommendedName>
    <alternativeName>
        <fullName evidence="8">Gamma-glutamyl kinase</fullName>
        <shortName evidence="8">GK</shortName>
    </alternativeName>
</protein>
<dbReference type="InterPro" id="IPR015947">
    <property type="entry name" value="PUA-like_sf"/>
</dbReference>
<dbReference type="InterPro" id="IPR001048">
    <property type="entry name" value="Asp/Glu/Uridylate_kinase"/>
</dbReference>
<dbReference type="Pfam" id="PF00696">
    <property type="entry name" value="AA_kinase"/>
    <property type="match status" value="1"/>
</dbReference>
<dbReference type="SUPFAM" id="SSF88697">
    <property type="entry name" value="PUA domain-like"/>
    <property type="match status" value="1"/>
</dbReference>
<dbReference type="GO" id="GO:0005829">
    <property type="term" value="C:cytosol"/>
    <property type="evidence" value="ECO:0007669"/>
    <property type="project" value="TreeGrafter"/>
</dbReference>
<dbReference type="OrthoDB" id="9804434at2"/>
<dbReference type="InterPro" id="IPR019797">
    <property type="entry name" value="Glutamate_5-kinase_CS"/>
</dbReference>
<evidence type="ECO:0000256" key="3">
    <source>
        <dbReference type="ARBA" id="ARBA00022650"/>
    </source>
</evidence>
<organism evidence="10 11">
    <name type="scientific">Alginatibacterium sediminis</name>
    <dbReference type="NCBI Taxonomy" id="2164068"/>
    <lineage>
        <taxon>Bacteria</taxon>
        <taxon>Pseudomonadati</taxon>
        <taxon>Pseudomonadota</taxon>
        <taxon>Gammaproteobacteria</taxon>
        <taxon>Alteromonadales</taxon>
        <taxon>Alteromonadaceae</taxon>
        <taxon>Alginatibacterium</taxon>
    </lineage>
</organism>
<dbReference type="InterPro" id="IPR002478">
    <property type="entry name" value="PUA"/>
</dbReference>
<comment type="function">
    <text evidence="8">Catalyzes the transfer of a phosphate group to glutamate to form L-glutamate 5-phosphate.</text>
</comment>
<evidence type="ECO:0000256" key="1">
    <source>
        <dbReference type="ARBA" id="ARBA00022490"/>
    </source>
</evidence>
<dbReference type="EC" id="2.7.2.11" evidence="8"/>
<comment type="catalytic activity">
    <reaction evidence="8">
        <text>L-glutamate + ATP = L-glutamyl 5-phosphate + ADP</text>
        <dbReference type="Rhea" id="RHEA:14877"/>
        <dbReference type="ChEBI" id="CHEBI:29985"/>
        <dbReference type="ChEBI" id="CHEBI:30616"/>
        <dbReference type="ChEBI" id="CHEBI:58274"/>
        <dbReference type="ChEBI" id="CHEBI:456216"/>
        <dbReference type="EC" id="2.7.2.11"/>
    </reaction>
</comment>
<accession>A0A420E8K3</accession>
<dbReference type="EMBL" id="RAQO01000008">
    <property type="protein sequence ID" value="RKF15755.1"/>
    <property type="molecule type" value="Genomic_DNA"/>
</dbReference>
<keyword evidence="5 8" id="KW-0547">Nucleotide-binding</keyword>
<keyword evidence="11" id="KW-1185">Reference proteome</keyword>
<keyword evidence="2 8" id="KW-0028">Amino-acid biosynthesis</keyword>
<evidence type="ECO:0000256" key="6">
    <source>
        <dbReference type="ARBA" id="ARBA00022777"/>
    </source>
</evidence>
<dbReference type="UniPathway" id="UPA00098">
    <property type="reaction ID" value="UER00359"/>
</dbReference>
<dbReference type="Pfam" id="PF01472">
    <property type="entry name" value="PUA"/>
    <property type="match status" value="1"/>
</dbReference>
<keyword evidence="1 8" id="KW-0963">Cytoplasm</keyword>
<dbReference type="Gene3D" id="3.40.1160.10">
    <property type="entry name" value="Acetylglutamate kinase-like"/>
    <property type="match status" value="2"/>
</dbReference>
<evidence type="ECO:0000313" key="10">
    <source>
        <dbReference type="EMBL" id="RKF15755.1"/>
    </source>
</evidence>
<dbReference type="Gene3D" id="2.30.130.10">
    <property type="entry name" value="PUA domain"/>
    <property type="match status" value="1"/>
</dbReference>
<dbReference type="PANTHER" id="PTHR43654">
    <property type="entry name" value="GLUTAMATE 5-KINASE"/>
    <property type="match status" value="1"/>
</dbReference>
<dbReference type="PIRSF" id="PIRSF000729">
    <property type="entry name" value="GK"/>
    <property type="match status" value="1"/>
</dbReference>
<evidence type="ECO:0000256" key="4">
    <source>
        <dbReference type="ARBA" id="ARBA00022679"/>
    </source>
</evidence>
<dbReference type="InterPro" id="IPR036974">
    <property type="entry name" value="PUA_sf"/>
</dbReference>
<comment type="pathway">
    <text evidence="8">Amino-acid biosynthesis; L-proline biosynthesis; L-glutamate 5-semialdehyde from L-glutamate: step 1/2.</text>
</comment>
<feature type="binding site" evidence="8">
    <location>
        <position position="138"/>
    </location>
    <ligand>
        <name>substrate</name>
    </ligand>
</feature>
<dbReference type="NCBIfam" id="TIGR01027">
    <property type="entry name" value="proB"/>
    <property type="match status" value="1"/>
</dbReference>